<protein>
    <submittedName>
        <fullName evidence="1">Uncharacterized protein</fullName>
    </submittedName>
</protein>
<gene>
    <name evidence="1" type="ORF">BN874_1560025</name>
</gene>
<organism evidence="1 2">
    <name type="scientific">Candidatus Contendobacter odensis Run_B_J11</name>
    <dbReference type="NCBI Taxonomy" id="1400861"/>
    <lineage>
        <taxon>Bacteria</taxon>
        <taxon>Pseudomonadati</taxon>
        <taxon>Pseudomonadota</taxon>
        <taxon>Gammaproteobacteria</taxon>
        <taxon>Candidatus Competibacteraceae</taxon>
        <taxon>Candidatus Contendibacter</taxon>
    </lineage>
</organism>
<reference evidence="1 2" key="1">
    <citation type="journal article" date="2014" name="ISME J.">
        <title>Candidatus Competibacter-lineage genomes retrieved from metagenomes reveal functional metabolic diversity.</title>
        <authorList>
            <person name="McIlroy S.J."/>
            <person name="Albertsen M."/>
            <person name="Andresen E.K."/>
            <person name="Saunders A.M."/>
            <person name="Kristiansen R."/>
            <person name="Stokholm-Bjerregaard M."/>
            <person name="Nielsen K.L."/>
            <person name="Nielsen P.H."/>
        </authorList>
    </citation>
    <scope>NUCLEOTIDE SEQUENCE [LARGE SCALE GENOMIC DNA]</scope>
    <source>
        <strain evidence="1 2">Run_B_J11</strain>
    </source>
</reference>
<evidence type="ECO:0000313" key="2">
    <source>
        <dbReference type="Proteomes" id="UP000019184"/>
    </source>
</evidence>
<proteinExistence type="predicted"/>
<name>A0A7U7J353_9GAMM</name>
<dbReference type="EMBL" id="CBTK010000064">
    <property type="protein sequence ID" value="CDH44204.1"/>
    <property type="molecule type" value="Genomic_DNA"/>
</dbReference>
<comment type="caution">
    <text evidence="1">The sequence shown here is derived from an EMBL/GenBank/DDBJ whole genome shotgun (WGS) entry which is preliminary data.</text>
</comment>
<keyword evidence="2" id="KW-1185">Reference proteome</keyword>
<accession>A0A7U7J353</accession>
<evidence type="ECO:0000313" key="1">
    <source>
        <dbReference type="EMBL" id="CDH44204.1"/>
    </source>
</evidence>
<sequence length="22" mass="2719">MNLMMPMKDNLLIFNEKNCQKY</sequence>
<dbReference type="Proteomes" id="UP000019184">
    <property type="component" value="Unassembled WGS sequence"/>
</dbReference>
<dbReference type="AlphaFoldDB" id="A0A7U7J353"/>